<proteinExistence type="predicted"/>
<feature type="compositionally biased region" description="Polar residues" evidence="2">
    <location>
        <begin position="14"/>
        <end position="48"/>
    </location>
</feature>
<dbReference type="InterPro" id="IPR001005">
    <property type="entry name" value="SANT/Myb"/>
</dbReference>
<accession>A0A6A6U687</accession>
<dbReference type="GO" id="GO:0000500">
    <property type="term" value="C:RNA polymerase I upstream activating factor complex"/>
    <property type="evidence" value="ECO:0007669"/>
    <property type="project" value="InterPro"/>
</dbReference>
<dbReference type="InterPro" id="IPR039601">
    <property type="entry name" value="Rrn5"/>
</dbReference>
<keyword evidence="4" id="KW-1185">Reference proteome</keyword>
<feature type="region of interest" description="Disordered" evidence="2">
    <location>
        <begin position="509"/>
        <end position="589"/>
    </location>
</feature>
<feature type="compositionally biased region" description="Acidic residues" evidence="2">
    <location>
        <begin position="710"/>
        <end position="746"/>
    </location>
</feature>
<feature type="coiled-coil region" evidence="1">
    <location>
        <begin position="269"/>
        <end position="323"/>
    </location>
</feature>
<evidence type="ECO:0008006" key="5">
    <source>
        <dbReference type="Google" id="ProtNLM"/>
    </source>
</evidence>
<name>A0A6A6U687_9PEZI</name>
<gene>
    <name evidence="3" type="ORF">BT63DRAFT_427573</name>
</gene>
<dbReference type="Gene3D" id="1.10.10.60">
    <property type="entry name" value="Homeodomain-like"/>
    <property type="match status" value="1"/>
</dbReference>
<dbReference type="EMBL" id="MU004238">
    <property type="protein sequence ID" value="KAF2667166.1"/>
    <property type="molecule type" value="Genomic_DNA"/>
</dbReference>
<feature type="compositionally biased region" description="Basic and acidic residues" evidence="2">
    <location>
        <begin position="567"/>
        <end position="588"/>
    </location>
</feature>
<organism evidence="3 4">
    <name type="scientific">Microthyrium microscopicum</name>
    <dbReference type="NCBI Taxonomy" id="703497"/>
    <lineage>
        <taxon>Eukaryota</taxon>
        <taxon>Fungi</taxon>
        <taxon>Dikarya</taxon>
        <taxon>Ascomycota</taxon>
        <taxon>Pezizomycotina</taxon>
        <taxon>Dothideomycetes</taxon>
        <taxon>Dothideomycetes incertae sedis</taxon>
        <taxon>Microthyriales</taxon>
        <taxon>Microthyriaceae</taxon>
        <taxon>Microthyrium</taxon>
    </lineage>
</organism>
<feature type="compositionally biased region" description="Low complexity" evidence="2">
    <location>
        <begin position="83"/>
        <end position="92"/>
    </location>
</feature>
<dbReference type="GO" id="GO:0042790">
    <property type="term" value="P:nucleolar large rRNA transcription by RNA polymerase I"/>
    <property type="evidence" value="ECO:0007669"/>
    <property type="project" value="InterPro"/>
</dbReference>
<feature type="region of interest" description="Disordered" evidence="2">
    <location>
        <begin position="81"/>
        <end position="103"/>
    </location>
</feature>
<sequence length="801" mass="90068">MERTFQFNIRPANATEQLDANKNDSSVSNTGQPLHNNSDDAQLPHHSSSNVAALSTLSTVAQSTAISGTLPLRSTPATVISVPSPAQQQQPLTAPPAKQPTPAVLKAKPTRIQKYRKLQLPLTHPLIANKLLPQPQHKELRYVIPRERLLDYVDVLNDQIIEAAANKRMPPPVSNHAFHNAPRVQQVGCSTWTRDELSLLFDALARYGRHDLPALASAVGKTAPQVHEYVSMLADALAERLAQHPKSGEKAAWTVPAALEISALVCKDVENTAANLEQADMKAAEAEEYARWGDSWLLTSELAAHIAEEYEVQEKEADETEMDGFLYFRHYGKSTRALPAPQGIGDLDEDSLLGHVPSANLLHLPNMLSLQRNLFMHKMVEDPELVYTVTTEPTIRHTALLDIHTLVVSFMRRVISTVLFQTETRTRLADARADDYDKKHRQEPIVSLRDVHAAFDMLGIKRDAWWSFWVGVPRRHQLAVKVRKYRPQEIDLLVKPGYVPLDDVERALRTRKQKVRPPAKDLPGRQPTDTDSELDAEGETDDEAIIPGGQVVEGSSPDGAESDDVESEGKESEEVDSEEIRSESEHYTQSDISIAEALEQEEENEALTGEEMMEMYSATYDSSYKTSSQAIFGKQMQGMMDLLNDEAAEETILEQQDMEASREEETMLANMLKPKGSRDRRVRLTDTQIRLKQHEDMMAAQNSSHATQENGDEESDDPNDEEEYEDEDESMDDEEEADPMDLDDPDQATIADIKGKKSRTKGSFKFSRAWKTWHAERQGDWRDKMTYISEWETAHLQKKTG</sequence>
<evidence type="ECO:0000256" key="2">
    <source>
        <dbReference type="SAM" id="MobiDB-lite"/>
    </source>
</evidence>
<keyword evidence="1" id="KW-0175">Coiled coil</keyword>
<evidence type="ECO:0000256" key="1">
    <source>
        <dbReference type="SAM" id="Coils"/>
    </source>
</evidence>
<dbReference type="GO" id="GO:0006361">
    <property type="term" value="P:transcription initiation at RNA polymerase I promoter"/>
    <property type="evidence" value="ECO:0007669"/>
    <property type="project" value="TreeGrafter"/>
</dbReference>
<feature type="region of interest" description="Disordered" evidence="2">
    <location>
        <begin position="1"/>
        <end position="48"/>
    </location>
</feature>
<dbReference type="PANTHER" id="PTHR28079:SF1">
    <property type="entry name" value="RNA POLYMERASE I-SPECIFIC TRANSCRIPTION INITIATION FACTOR RRN5"/>
    <property type="match status" value="1"/>
</dbReference>
<dbReference type="CDD" id="cd00167">
    <property type="entry name" value="SANT"/>
    <property type="match status" value="1"/>
</dbReference>
<evidence type="ECO:0000313" key="4">
    <source>
        <dbReference type="Proteomes" id="UP000799302"/>
    </source>
</evidence>
<dbReference type="Proteomes" id="UP000799302">
    <property type="component" value="Unassembled WGS sequence"/>
</dbReference>
<dbReference type="PANTHER" id="PTHR28079">
    <property type="entry name" value="RNA POLYMERASE I-SPECIFIC TRANSCRIPTION INITIATION FACTOR RRN5"/>
    <property type="match status" value="1"/>
</dbReference>
<feature type="region of interest" description="Disordered" evidence="2">
    <location>
        <begin position="669"/>
        <end position="762"/>
    </location>
</feature>
<reference evidence="3" key="1">
    <citation type="journal article" date="2020" name="Stud. Mycol.">
        <title>101 Dothideomycetes genomes: a test case for predicting lifestyles and emergence of pathogens.</title>
        <authorList>
            <person name="Haridas S."/>
            <person name="Albert R."/>
            <person name="Binder M."/>
            <person name="Bloem J."/>
            <person name="Labutti K."/>
            <person name="Salamov A."/>
            <person name="Andreopoulos B."/>
            <person name="Baker S."/>
            <person name="Barry K."/>
            <person name="Bills G."/>
            <person name="Bluhm B."/>
            <person name="Cannon C."/>
            <person name="Castanera R."/>
            <person name="Culley D."/>
            <person name="Daum C."/>
            <person name="Ezra D."/>
            <person name="Gonzalez J."/>
            <person name="Henrissat B."/>
            <person name="Kuo A."/>
            <person name="Liang C."/>
            <person name="Lipzen A."/>
            <person name="Lutzoni F."/>
            <person name="Magnuson J."/>
            <person name="Mondo S."/>
            <person name="Nolan M."/>
            <person name="Ohm R."/>
            <person name="Pangilinan J."/>
            <person name="Park H.-J."/>
            <person name="Ramirez L."/>
            <person name="Alfaro M."/>
            <person name="Sun H."/>
            <person name="Tritt A."/>
            <person name="Yoshinaga Y."/>
            <person name="Zwiers L.-H."/>
            <person name="Turgeon B."/>
            <person name="Goodwin S."/>
            <person name="Spatafora J."/>
            <person name="Crous P."/>
            <person name="Grigoriev I."/>
        </authorList>
    </citation>
    <scope>NUCLEOTIDE SEQUENCE</scope>
    <source>
        <strain evidence="3">CBS 115976</strain>
    </source>
</reference>
<dbReference type="AlphaFoldDB" id="A0A6A6U687"/>
<evidence type="ECO:0000313" key="3">
    <source>
        <dbReference type="EMBL" id="KAF2667166.1"/>
    </source>
</evidence>
<dbReference type="GO" id="GO:0000182">
    <property type="term" value="F:rDNA binding"/>
    <property type="evidence" value="ECO:0007669"/>
    <property type="project" value="TreeGrafter"/>
</dbReference>
<dbReference type="OrthoDB" id="2240312at2759"/>
<protein>
    <recommendedName>
        <fullName evidence="5">Myb-like domain-containing protein</fullName>
    </recommendedName>
</protein>
<dbReference type="GO" id="GO:0001181">
    <property type="term" value="F:RNA polymerase I general transcription initiation factor activity"/>
    <property type="evidence" value="ECO:0007669"/>
    <property type="project" value="TreeGrafter"/>
</dbReference>
<feature type="compositionally biased region" description="Acidic residues" evidence="2">
    <location>
        <begin position="530"/>
        <end position="544"/>
    </location>
</feature>